<keyword evidence="3" id="KW-1185">Reference proteome</keyword>
<proteinExistence type="predicted"/>
<accession>A0AAV5KJ83</accession>
<feature type="region of interest" description="Disordered" evidence="1">
    <location>
        <begin position="1"/>
        <end position="57"/>
    </location>
</feature>
<organism evidence="2 3">
    <name type="scientific">Rubroshorea leprosula</name>
    <dbReference type="NCBI Taxonomy" id="152421"/>
    <lineage>
        <taxon>Eukaryota</taxon>
        <taxon>Viridiplantae</taxon>
        <taxon>Streptophyta</taxon>
        <taxon>Embryophyta</taxon>
        <taxon>Tracheophyta</taxon>
        <taxon>Spermatophyta</taxon>
        <taxon>Magnoliopsida</taxon>
        <taxon>eudicotyledons</taxon>
        <taxon>Gunneridae</taxon>
        <taxon>Pentapetalae</taxon>
        <taxon>rosids</taxon>
        <taxon>malvids</taxon>
        <taxon>Malvales</taxon>
        <taxon>Dipterocarpaceae</taxon>
        <taxon>Rubroshorea</taxon>
    </lineage>
</organism>
<feature type="compositionally biased region" description="Basic and acidic residues" evidence="1">
    <location>
        <begin position="14"/>
        <end position="37"/>
    </location>
</feature>
<reference evidence="2 3" key="1">
    <citation type="journal article" date="2021" name="Commun. Biol.">
        <title>The genome of Shorea leprosula (Dipterocarpaceae) highlights the ecological relevance of drought in aseasonal tropical rainforests.</title>
        <authorList>
            <person name="Ng K.K.S."/>
            <person name="Kobayashi M.J."/>
            <person name="Fawcett J.A."/>
            <person name="Hatakeyama M."/>
            <person name="Paape T."/>
            <person name="Ng C.H."/>
            <person name="Ang C.C."/>
            <person name="Tnah L.H."/>
            <person name="Lee C.T."/>
            <person name="Nishiyama T."/>
            <person name="Sese J."/>
            <person name="O'Brien M.J."/>
            <person name="Copetti D."/>
            <person name="Mohd Noor M.I."/>
            <person name="Ong R.C."/>
            <person name="Putra M."/>
            <person name="Sireger I.Z."/>
            <person name="Indrioko S."/>
            <person name="Kosugi Y."/>
            <person name="Izuno A."/>
            <person name="Isagi Y."/>
            <person name="Lee S.L."/>
            <person name="Shimizu K.K."/>
        </authorList>
    </citation>
    <scope>NUCLEOTIDE SEQUENCE [LARGE SCALE GENOMIC DNA]</scope>
    <source>
        <strain evidence="2">214</strain>
    </source>
</reference>
<dbReference type="Proteomes" id="UP001054252">
    <property type="component" value="Unassembled WGS sequence"/>
</dbReference>
<sequence length="57" mass="6529">MEPCVKNRYFNPSNKKENKSFNPVKQERSESAKRTEGSQKSSYSKLANKKGTTQQTC</sequence>
<comment type="caution">
    <text evidence="2">The sequence shown here is derived from an EMBL/GenBank/DDBJ whole genome shotgun (WGS) entry which is preliminary data.</text>
</comment>
<gene>
    <name evidence="2" type="ORF">SLEP1_g34259</name>
</gene>
<name>A0AAV5KJ83_9ROSI</name>
<dbReference type="EMBL" id="BPVZ01000066">
    <property type="protein sequence ID" value="GKV24675.1"/>
    <property type="molecule type" value="Genomic_DNA"/>
</dbReference>
<dbReference type="AlphaFoldDB" id="A0AAV5KJ83"/>
<evidence type="ECO:0000313" key="3">
    <source>
        <dbReference type="Proteomes" id="UP001054252"/>
    </source>
</evidence>
<evidence type="ECO:0000256" key="1">
    <source>
        <dbReference type="SAM" id="MobiDB-lite"/>
    </source>
</evidence>
<protein>
    <submittedName>
        <fullName evidence="2">Uncharacterized protein</fullName>
    </submittedName>
</protein>
<evidence type="ECO:0000313" key="2">
    <source>
        <dbReference type="EMBL" id="GKV24675.1"/>
    </source>
</evidence>
<feature type="compositionally biased region" description="Polar residues" evidence="1">
    <location>
        <begin position="38"/>
        <end position="57"/>
    </location>
</feature>